<dbReference type="Proteomes" id="UP000324974">
    <property type="component" value="Chromosome"/>
</dbReference>
<dbReference type="AlphaFoldDB" id="A0A5C1AM15"/>
<gene>
    <name evidence="2" type="ORF">PX52LOC_07547</name>
</gene>
<evidence type="ECO:0000259" key="1">
    <source>
        <dbReference type="Pfam" id="PF03551"/>
    </source>
</evidence>
<reference evidence="3" key="1">
    <citation type="submission" date="2019-08" db="EMBL/GenBank/DDBJ databases">
        <title>Limnoglobus roseus gen. nov., sp. nov., a novel freshwater planctomycete with a giant genome from the family Gemmataceae.</title>
        <authorList>
            <person name="Kulichevskaya I.S."/>
            <person name="Naumoff D.G."/>
            <person name="Miroshnikov K."/>
            <person name="Ivanova A."/>
            <person name="Philippov D.A."/>
            <person name="Hakobyan A."/>
            <person name="Rijpstra I.C."/>
            <person name="Sinninghe Damste J.S."/>
            <person name="Liesack W."/>
            <person name="Dedysh S.N."/>
        </authorList>
    </citation>
    <scope>NUCLEOTIDE SEQUENCE [LARGE SCALE GENOMIC DNA]</scope>
    <source>
        <strain evidence="3">PX52</strain>
    </source>
</reference>
<dbReference type="OrthoDB" id="9808017at2"/>
<feature type="domain" description="Transcription regulator PadR N-terminal" evidence="1">
    <location>
        <begin position="19"/>
        <end position="91"/>
    </location>
</feature>
<accession>A0A5C1AM15</accession>
<dbReference type="EMBL" id="CP042425">
    <property type="protein sequence ID" value="QEL20449.1"/>
    <property type="molecule type" value="Genomic_DNA"/>
</dbReference>
<dbReference type="PANTHER" id="PTHR33169:SF14">
    <property type="entry name" value="TRANSCRIPTIONAL REGULATOR RV3488"/>
    <property type="match status" value="1"/>
</dbReference>
<organism evidence="2 3">
    <name type="scientific">Limnoglobus roseus</name>
    <dbReference type="NCBI Taxonomy" id="2598579"/>
    <lineage>
        <taxon>Bacteria</taxon>
        <taxon>Pseudomonadati</taxon>
        <taxon>Planctomycetota</taxon>
        <taxon>Planctomycetia</taxon>
        <taxon>Gemmatales</taxon>
        <taxon>Gemmataceae</taxon>
        <taxon>Limnoglobus</taxon>
    </lineage>
</organism>
<dbReference type="Pfam" id="PF03551">
    <property type="entry name" value="PadR"/>
    <property type="match status" value="1"/>
</dbReference>
<keyword evidence="3" id="KW-1185">Reference proteome</keyword>
<dbReference type="KEGG" id="lrs:PX52LOC_07547"/>
<name>A0A5C1AM15_9BACT</name>
<dbReference type="InterPro" id="IPR005149">
    <property type="entry name" value="Tscrpt_reg_PadR_N"/>
</dbReference>
<dbReference type="InterPro" id="IPR036390">
    <property type="entry name" value="WH_DNA-bd_sf"/>
</dbReference>
<sequence>MTTARKDTDFLNGVPELLLLRLLARQPMHGYDLVQGIRLTTGGVLAFGEGSVYPVLHRLEAEGLVAGTREAVGGRTRVVYRIRPLGRKRLAAATSRWEQVAAAVAAALNGGGHAEPELG</sequence>
<dbReference type="PANTHER" id="PTHR33169">
    <property type="entry name" value="PADR-FAMILY TRANSCRIPTIONAL REGULATOR"/>
    <property type="match status" value="1"/>
</dbReference>
<dbReference type="InterPro" id="IPR036388">
    <property type="entry name" value="WH-like_DNA-bd_sf"/>
</dbReference>
<dbReference type="SUPFAM" id="SSF46785">
    <property type="entry name" value="Winged helix' DNA-binding domain"/>
    <property type="match status" value="1"/>
</dbReference>
<dbReference type="InterPro" id="IPR052509">
    <property type="entry name" value="Metal_resp_DNA-bind_regulator"/>
</dbReference>
<dbReference type="Gene3D" id="1.10.10.10">
    <property type="entry name" value="Winged helix-like DNA-binding domain superfamily/Winged helix DNA-binding domain"/>
    <property type="match status" value="1"/>
</dbReference>
<evidence type="ECO:0000313" key="3">
    <source>
        <dbReference type="Proteomes" id="UP000324974"/>
    </source>
</evidence>
<evidence type="ECO:0000313" key="2">
    <source>
        <dbReference type="EMBL" id="QEL20449.1"/>
    </source>
</evidence>
<dbReference type="RefSeq" id="WP_149114753.1">
    <property type="nucleotide sequence ID" value="NZ_CP042425.1"/>
</dbReference>
<protein>
    <submittedName>
        <fullName evidence="2">PadR-like transcriptional regulator</fullName>
    </submittedName>
</protein>
<proteinExistence type="predicted"/>